<dbReference type="AlphaFoldDB" id="A0A9L0SE84"/>
<evidence type="ECO:0000256" key="5">
    <source>
        <dbReference type="ARBA" id="ARBA00023274"/>
    </source>
</evidence>
<dbReference type="PANTHER" id="PTHR13362">
    <property type="entry name" value="MITOCHONDRIAL RIBOSOMAL PROTEIN S33"/>
    <property type="match status" value="1"/>
</dbReference>
<name>A0A9L0SE84_HORSE</name>
<evidence type="ECO:0000256" key="2">
    <source>
        <dbReference type="ARBA" id="ARBA00008970"/>
    </source>
</evidence>
<evidence type="ECO:0000256" key="3">
    <source>
        <dbReference type="ARBA" id="ARBA00022980"/>
    </source>
</evidence>
<evidence type="ECO:0000256" key="1">
    <source>
        <dbReference type="ARBA" id="ARBA00004173"/>
    </source>
</evidence>
<reference evidence="8 9" key="1">
    <citation type="journal article" date="2009" name="Science">
        <title>Genome sequence, comparative analysis, and population genetics of the domestic horse.</title>
        <authorList>
            <consortium name="Broad Institute Genome Sequencing Platform"/>
            <consortium name="Broad Institute Whole Genome Assembly Team"/>
            <person name="Wade C.M."/>
            <person name="Giulotto E."/>
            <person name="Sigurdsson S."/>
            <person name="Zoli M."/>
            <person name="Gnerre S."/>
            <person name="Imsland F."/>
            <person name="Lear T.L."/>
            <person name="Adelson D.L."/>
            <person name="Bailey E."/>
            <person name="Bellone R.R."/>
            <person name="Bloecker H."/>
            <person name="Distl O."/>
            <person name="Edgar R.C."/>
            <person name="Garber M."/>
            <person name="Leeb T."/>
            <person name="Mauceli E."/>
            <person name="MacLeod J.N."/>
            <person name="Penedo M.C.T."/>
            <person name="Raison J.M."/>
            <person name="Sharpe T."/>
            <person name="Vogel J."/>
            <person name="Andersson L."/>
            <person name="Antczak D.F."/>
            <person name="Biagi T."/>
            <person name="Binns M.M."/>
            <person name="Chowdhary B.P."/>
            <person name="Coleman S.J."/>
            <person name="Della Valle G."/>
            <person name="Fryc S."/>
            <person name="Guerin G."/>
            <person name="Hasegawa T."/>
            <person name="Hill E.W."/>
            <person name="Jurka J."/>
            <person name="Kiialainen A."/>
            <person name="Lindgren G."/>
            <person name="Liu J."/>
            <person name="Magnani E."/>
            <person name="Mickelson J.R."/>
            <person name="Murray J."/>
            <person name="Nergadze S.G."/>
            <person name="Onofrio R."/>
            <person name="Pedroni S."/>
            <person name="Piras M.F."/>
            <person name="Raudsepp T."/>
            <person name="Rocchi M."/>
            <person name="Roeed K.H."/>
            <person name="Ryder O.A."/>
            <person name="Searle S."/>
            <person name="Skow L."/>
            <person name="Swinburne J.E."/>
            <person name="Syvaenen A.C."/>
            <person name="Tozaki T."/>
            <person name="Valberg S.J."/>
            <person name="Vaudin M."/>
            <person name="White J.R."/>
            <person name="Zody M.C."/>
            <person name="Lander E.S."/>
            <person name="Lindblad-Toh K."/>
        </authorList>
    </citation>
    <scope>NUCLEOTIDE SEQUENCE [LARGE SCALE GENOMIC DNA]</scope>
    <source>
        <strain evidence="8 9">Thoroughbred</strain>
    </source>
</reference>
<protein>
    <recommendedName>
        <fullName evidence="6">Small ribosomal subunit protein mS33</fullName>
    </recommendedName>
</protein>
<dbReference type="GeneTree" id="ENSGT00390000011401"/>
<dbReference type="OMA" id="TRLTHNH"/>
<organism evidence="8 9">
    <name type="scientific">Equus caballus</name>
    <name type="common">Horse</name>
    <dbReference type="NCBI Taxonomy" id="9796"/>
    <lineage>
        <taxon>Eukaryota</taxon>
        <taxon>Metazoa</taxon>
        <taxon>Chordata</taxon>
        <taxon>Craniata</taxon>
        <taxon>Vertebrata</taxon>
        <taxon>Euteleostomi</taxon>
        <taxon>Mammalia</taxon>
        <taxon>Eutheria</taxon>
        <taxon>Laurasiatheria</taxon>
        <taxon>Perissodactyla</taxon>
        <taxon>Equidae</taxon>
        <taxon>Equus</taxon>
    </lineage>
</organism>
<dbReference type="GO" id="GO:1990904">
    <property type="term" value="C:ribonucleoprotein complex"/>
    <property type="evidence" value="ECO:0007669"/>
    <property type="project" value="UniProtKB-KW"/>
</dbReference>
<feature type="compositionally biased region" description="Pro residues" evidence="7">
    <location>
        <begin position="71"/>
        <end position="80"/>
    </location>
</feature>
<dbReference type="Proteomes" id="UP000002281">
    <property type="component" value="Chromosome 4"/>
</dbReference>
<dbReference type="Ensembl" id="ENSECAT00000142654.1">
    <property type="protein sequence ID" value="ENSECAP00000073159.1"/>
    <property type="gene ID" value="ENSECAG00000013649.3"/>
</dbReference>
<evidence type="ECO:0000313" key="9">
    <source>
        <dbReference type="Proteomes" id="UP000002281"/>
    </source>
</evidence>
<feature type="compositionally biased region" description="Basic residues" evidence="7">
    <location>
        <begin position="249"/>
        <end position="258"/>
    </location>
</feature>
<dbReference type="Pfam" id="PF08293">
    <property type="entry name" value="MRP-S33"/>
    <property type="match status" value="1"/>
</dbReference>
<evidence type="ECO:0000256" key="4">
    <source>
        <dbReference type="ARBA" id="ARBA00023128"/>
    </source>
</evidence>
<dbReference type="GO" id="GO:0005840">
    <property type="term" value="C:ribosome"/>
    <property type="evidence" value="ECO:0007669"/>
    <property type="project" value="UniProtKB-KW"/>
</dbReference>
<reference evidence="8" key="2">
    <citation type="submission" date="2025-08" db="UniProtKB">
        <authorList>
            <consortium name="Ensembl"/>
        </authorList>
    </citation>
    <scope>IDENTIFICATION</scope>
    <source>
        <strain evidence="8">Thoroughbred</strain>
    </source>
</reference>
<keyword evidence="9" id="KW-1185">Reference proteome</keyword>
<feature type="compositionally biased region" description="Basic and acidic residues" evidence="7">
    <location>
        <begin position="259"/>
        <end position="270"/>
    </location>
</feature>
<dbReference type="InterPro" id="IPR013219">
    <property type="entry name" value="Ribosomal_mS33"/>
</dbReference>
<accession>A0A9L0SE84</accession>
<sequence>MPLNIDLVWLKRERKQKKRGRKDKRKCTSSSTTRLTHNHCLRCFGDSCAVISNKIQFANPASPSRKARPLSPGPTIPSSPPHKRKRTAYCAGASYDLRGFQERALVVPGPSLGLPSGPRASVSLLLSVVGSARSSAPGWGRAFRKGARGRARSRRGTLAPAAREMSSLSEYALRMSRLSARLFGEVARPTDAKSMKVVELFSEQPLAKRKETYDWYPDHNTYFALMGTLRFLGLYRDEHQDFKDEQMRLKKLRGKGKPRKGEGKRAAKKK</sequence>
<keyword evidence="4" id="KW-0496">Mitochondrion</keyword>
<feature type="region of interest" description="Disordered" evidence="7">
    <location>
        <begin position="248"/>
        <end position="270"/>
    </location>
</feature>
<keyword evidence="3" id="KW-0689">Ribosomal protein</keyword>
<keyword evidence="5" id="KW-0687">Ribonucleoprotein</keyword>
<proteinExistence type="inferred from homology"/>
<evidence type="ECO:0000313" key="8">
    <source>
        <dbReference type="Ensembl" id="ENSECAP00000073159.1"/>
    </source>
</evidence>
<dbReference type="GO" id="GO:0005739">
    <property type="term" value="C:mitochondrion"/>
    <property type="evidence" value="ECO:0000318"/>
    <property type="project" value="GO_Central"/>
</dbReference>
<dbReference type="PANTHER" id="PTHR13362:SF2">
    <property type="entry name" value="SMALL RIBOSOMAL SUBUNIT PROTEIN MS33"/>
    <property type="match status" value="1"/>
</dbReference>
<comment type="similarity">
    <text evidence="2">Belongs to the mitochondrion-specific ribosomal protein mS33 family.</text>
</comment>
<dbReference type="SMR" id="A0A9L0SE84"/>
<feature type="region of interest" description="Disordered" evidence="7">
    <location>
        <begin position="59"/>
        <end position="85"/>
    </location>
</feature>
<comment type="subcellular location">
    <subcellularLocation>
        <location evidence="1">Mitochondrion</location>
    </subcellularLocation>
</comment>
<reference evidence="8" key="3">
    <citation type="submission" date="2025-09" db="UniProtKB">
        <authorList>
            <consortium name="Ensembl"/>
        </authorList>
    </citation>
    <scope>IDENTIFICATION</scope>
    <source>
        <strain evidence="8">Thoroughbred</strain>
    </source>
</reference>
<evidence type="ECO:0000256" key="7">
    <source>
        <dbReference type="SAM" id="MobiDB-lite"/>
    </source>
</evidence>
<evidence type="ECO:0000256" key="6">
    <source>
        <dbReference type="ARBA" id="ARBA00035132"/>
    </source>
</evidence>